<evidence type="ECO:0000259" key="1">
    <source>
        <dbReference type="PROSITE" id="PS50943"/>
    </source>
</evidence>
<gene>
    <name evidence="2" type="ORF">JZO70_14755</name>
</gene>
<dbReference type="PROSITE" id="PS50943">
    <property type="entry name" value="HTH_CROC1"/>
    <property type="match status" value="1"/>
</dbReference>
<evidence type="ECO:0000313" key="3">
    <source>
        <dbReference type="Proteomes" id="UP000664601"/>
    </source>
</evidence>
<dbReference type="EMBL" id="JAFREM010000024">
    <property type="protein sequence ID" value="MBO1307434.1"/>
    <property type="molecule type" value="Genomic_DNA"/>
</dbReference>
<keyword evidence="3" id="KW-1185">Reference proteome</keyword>
<name>A0ABS3LCS3_9ENTE</name>
<dbReference type="InterPro" id="IPR010982">
    <property type="entry name" value="Lambda_DNA-bd_dom_sf"/>
</dbReference>
<dbReference type="InterPro" id="IPR001387">
    <property type="entry name" value="Cro/C1-type_HTH"/>
</dbReference>
<protein>
    <recommendedName>
        <fullName evidence="1">HTH cro/C1-type domain-containing protein</fullName>
    </recommendedName>
</protein>
<comment type="caution">
    <text evidence="2">The sequence shown here is derived from an EMBL/GenBank/DDBJ whole genome shotgun (WGS) entry which is preliminary data.</text>
</comment>
<dbReference type="Proteomes" id="UP000664601">
    <property type="component" value="Unassembled WGS sequence"/>
</dbReference>
<sequence length="251" mass="29732">MSELNKYFGEKFYNPEKKTPANEQKIIDQKAREIQNALAFLGRDRNYLTEKYQVTSDLTDNFLLGKVTDEQRGDFEKIYYEVTLDARKKKKINESQLLATVLQRGNYFDNKLFYKLLRSVLTISQLELAETLRISVSKVRSWEQGTKKPDEHDQLFLYDLIPIKVKELAGFYETKTVSKAIIDYDRINQYKKIFLKSPPLTKKKFIIDSQTRQQLTDPHIKIIREDHPIKNTIREMDEMFEYVKKTQEPKG</sequence>
<evidence type="ECO:0000313" key="2">
    <source>
        <dbReference type="EMBL" id="MBO1307434.1"/>
    </source>
</evidence>
<dbReference type="RefSeq" id="WP_207674434.1">
    <property type="nucleotide sequence ID" value="NZ_JAFREM010000024.1"/>
</dbReference>
<organism evidence="2 3">
    <name type="scientific">Candidatus Enterococcus moelleringii</name>
    <dbReference type="NCBI Taxonomy" id="2815325"/>
    <lineage>
        <taxon>Bacteria</taxon>
        <taxon>Bacillati</taxon>
        <taxon>Bacillota</taxon>
        <taxon>Bacilli</taxon>
        <taxon>Lactobacillales</taxon>
        <taxon>Enterococcaceae</taxon>
        <taxon>Enterococcus</taxon>
    </lineage>
</organism>
<proteinExistence type="predicted"/>
<feature type="domain" description="HTH cro/C1-type" evidence="1">
    <location>
        <begin position="115"/>
        <end position="168"/>
    </location>
</feature>
<dbReference type="Gene3D" id="1.10.260.40">
    <property type="entry name" value="lambda repressor-like DNA-binding domains"/>
    <property type="match status" value="1"/>
</dbReference>
<accession>A0ABS3LCS3</accession>
<dbReference type="SUPFAM" id="SSF47413">
    <property type="entry name" value="lambda repressor-like DNA-binding domains"/>
    <property type="match status" value="1"/>
</dbReference>
<reference evidence="2 3" key="1">
    <citation type="submission" date="2021-03" db="EMBL/GenBank/DDBJ databases">
        <title>Enterococcal diversity collection.</title>
        <authorList>
            <person name="Gilmore M.S."/>
            <person name="Schwartzman J."/>
            <person name="Van Tyne D."/>
            <person name="Martin M."/>
            <person name="Earl A.M."/>
            <person name="Manson A.L."/>
            <person name="Straub T."/>
            <person name="Salamzade R."/>
            <person name="Saavedra J."/>
            <person name="Lebreton F."/>
            <person name="Prichula J."/>
            <person name="Schaufler K."/>
            <person name="Gaca A."/>
            <person name="Sgardioli B."/>
            <person name="Wagenaar J."/>
            <person name="Strong T."/>
        </authorList>
    </citation>
    <scope>NUCLEOTIDE SEQUENCE [LARGE SCALE GENOMIC DNA]</scope>
    <source>
        <strain evidence="2 3">669A</strain>
    </source>
</reference>
<dbReference type="CDD" id="cd00093">
    <property type="entry name" value="HTH_XRE"/>
    <property type="match status" value="1"/>
</dbReference>